<dbReference type="AlphaFoldDB" id="A0AA88PCS5"/>
<organism evidence="2 3">
    <name type="scientific">Cirrhinus molitorella</name>
    <name type="common">mud carp</name>
    <dbReference type="NCBI Taxonomy" id="172907"/>
    <lineage>
        <taxon>Eukaryota</taxon>
        <taxon>Metazoa</taxon>
        <taxon>Chordata</taxon>
        <taxon>Craniata</taxon>
        <taxon>Vertebrata</taxon>
        <taxon>Euteleostomi</taxon>
        <taxon>Actinopterygii</taxon>
        <taxon>Neopterygii</taxon>
        <taxon>Teleostei</taxon>
        <taxon>Ostariophysi</taxon>
        <taxon>Cypriniformes</taxon>
        <taxon>Cyprinidae</taxon>
        <taxon>Labeoninae</taxon>
        <taxon>Labeonini</taxon>
        <taxon>Cirrhinus</taxon>
    </lineage>
</organism>
<dbReference type="EMBL" id="JAUYZG010000019">
    <property type="protein sequence ID" value="KAK2878841.1"/>
    <property type="molecule type" value="Genomic_DNA"/>
</dbReference>
<comment type="caution">
    <text evidence="2">The sequence shown here is derived from an EMBL/GenBank/DDBJ whole genome shotgun (WGS) entry which is preliminary data.</text>
</comment>
<gene>
    <name evidence="2" type="ORF">Q8A67_019632</name>
</gene>
<protein>
    <submittedName>
        <fullName evidence="2">Uncharacterized protein</fullName>
    </submittedName>
</protein>
<proteinExistence type="predicted"/>
<accession>A0AA88PCS5</accession>
<reference evidence="2" key="1">
    <citation type="submission" date="2023-08" db="EMBL/GenBank/DDBJ databases">
        <title>Chromosome-level Genome Assembly of mud carp (Cirrhinus molitorella).</title>
        <authorList>
            <person name="Liu H."/>
        </authorList>
    </citation>
    <scope>NUCLEOTIDE SEQUENCE</scope>
    <source>
        <strain evidence="2">Prfri</strain>
        <tissue evidence="2">Muscle</tissue>
    </source>
</reference>
<name>A0AA88PCS5_9TELE</name>
<sequence>MHPVSTLRAANDGGESNCESDGGRGTLGSCRPIKQDLNAWTSDFFNHPMLFAFLTPSFRYKKRFILKNKLTFTGHVASAAQTCNKFQRFLYDAPEET</sequence>
<evidence type="ECO:0000313" key="2">
    <source>
        <dbReference type="EMBL" id="KAK2878841.1"/>
    </source>
</evidence>
<dbReference type="Proteomes" id="UP001187343">
    <property type="component" value="Unassembled WGS sequence"/>
</dbReference>
<evidence type="ECO:0000256" key="1">
    <source>
        <dbReference type="SAM" id="MobiDB-lite"/>
    </source>
</evidence>
<evidence type="ECO:0000313" key="3">
    <source>
        <dbReference type="Proteomes" id="UP001187343"/>
    </source>
</evidence>
<keyword evidence="3" id="KW-1185">Reference proteome</keyword>
<feature type="region of interest" description="Disordered" evidence="1">
    <location>
        <begin position="1"/>
        <end position="29"/>
    </location>
</feature>